<dbReference type="AlphaFoldDB" id="A0A9D8KF39"/>
<protein>
    <submittedName>
        <fullName evidence="7">Cation:proton antiporter</fullName>
    </submittedName>
</protein>
<dbReference type="Proteomes" id="UP000809273">
    <property type="component" value="Unassembled WGS sequence"/>
</dbReference>
<dbReference type="Gene3D" id="1.20.1530.20">
    <property type="match status" value="1"/>
</dbReference>
<evidence type="ECO:0000313" key="7">
    <source>
        <dbReference type="EMBL" id="MBN1574015.1"/>
    </source>
</evidence>
<accession>A0A9D8KF39</accession>
<feature type="transmembrane region" description="Helical" evidence="5">
    <location>
        <begin position="290"/>
        <end position="316"/>
    </location>
</feature>
<feature type="transmembrane region" description="Helical" evidence="5">
    <location>
        <begin position="203"/>
        <end position="225"/>
    </location>
</feature>
<feature type="transmembrane region" description="Helical" evidence="5">
    <location>
        <begin position="172"/>
        <end position="191"/>
    </location>
</feature>
<feature type="transmembrane region" description="Helical" evidence="5">
    <location>
        <begin position="6"/>
        <end position="22"/>
    </location>
</feature>
<keyword evidence="3 5" id="KW-1133">Transmembrane helix</keyword>
<dbReference type="InterPro" id="IPR038770">
    <property type="entry name" value="Na+/solute_symporter_sf"/>
</dbReference>
<feature type="transmembrane region" description="Helical" evidence="5">
    <location>
        <begin position="95"/>
        <end position="118"/>
    </location>
</feature>
<gene>
    <name evidence="7" type="ORF">JW984_12535</name>
</gene>
<organism evidence="7 8">
    <name type="scientific">Candidatus Zymogenus saltonus</name>
    <dbReference type="NCBI Taxonomy" id="2844893"/>
    <lineage>
        <taxon>Bacteria</taxon>
        <taxon>Deltaproteobacteria</taxon>
        <taxon>Candidatus Zymogenia</taxon>
        <taxon>Candidatus Zymogeniales</taxon>
        <taxon>Candidatus Zymogenaceae</taxon>
        <taxon>Candidatus Zymogenus</taxon>
    </lineage>
</organism>
<dbReference type="InterPro" id="IPR006153">
    <property type="entry name" value="Cation/H_exchanger_TM"/>
</dbReference>
<sequence>MKEIFGLALVVILSLVGYRWIYTNTRRAKYISPIIFSEFLYILLGLLVGPTFLNFLDAGILKALTPLVFLGLGWIGILFGIQLKFKDIVKFPKSFLGITVLQSIVSAVLVFLALMLYLTLSGRTEFYPKGLITASLFVFASMAACTSQASLATVSREVKGSKNRNVINLMRYISSLDDMVAIPLVGIAFAYEGFHTIGGEIYFRWWDMLLSTVLLGLLSGFILNLIIRMTGDRRELLLVIIGMIILSVGGAGYLNVSPLLMTAISGMVLANLNPKRDEIMEILLLGEKPIFLIFLIIVGALLEFSGLVLIVVPIYIGMRLFGKVFGGFGSSLVFKTYFKIPRNIGLGLIPQGSMAVAIALCFYQAVPDPLGGLIVFSAAASVLFNEALAPGAIWFVLEDAQKDNRITAGTK</sequence>
<dbReference type="PANTHER" id="PTHR43021:SF2">
    <property type="entry name" value="CATION_H+ EXCHANGER DOMAIN-CONTAINING PROTEIN"/>
    <property type="match status" value="1"/>
</dbReference>
<dbReference type="Pfam" id="PF00999">
    <property type="entry name" value="Na_H_Exchanger"/>
    <property type="match status" value="1"/>
</dbReference>
<evidence type="ECO:0000259" key="6">
    <source>
        <dbReference type="Pfam" id="PF00999"/>
    </source>
</evidence>
<proteinExistence type="predicted"/>
<feature type="transmembrane region" description="Helical" evidence="5">
    <location>
        <begin position="59"/>
        <end position="83"/>
    </location>
</feature>
<evidence type="ECO:0000256" key="3">
    <source>
        <dbReference type="ARBA" id="ARBA00022989"/>
    </source>
</evidence>
<feature type="transmembrane region" description="Helical" evidence="5">
    <location>
        <begin position="344"/>
        <end position="366"/>
    </location>
</feature>
<feature type="transmembrane region" description="Helical" evidence="5">
    <location>
        <begin position="130"/>
        <end position="151"/>
    </location>
</feature>
<feature type="transmembrane region" description="Helical" evidence="5">
    <location>
        <begin position="34"/>
        <end position="53"/>
    </location>
</feature>
<comment type="subcellular location">
    <subcellularLocation>
        <location evidence="1">Membrane</location>
        <topology evidence="1">Multi-pass membrane protein</topology>
    </subcellularLocation>
</comment>
<name>A0A9D8KF39_9DELT</name>
<evidence type="ECO:0000313" key="8">
    <source>
        <dbReference type="Proteomes" id="UP000809273"/>
    </source>
</evidence>
<reference evidence="7" key="1">
    <citation type="journal article" date="2021" name="Environ. Microbiol.">
        <title>Genomic characterization of three novel Desulfobacterota classes expand the metabolic and phylogenetic diversity of the phylum.</title>
        <authorList>
            <person name="Murphy C.L."/>
            <person name="Biggerstaff J."/>
            <person name="Eichhorn A."/>
            <person name="Ewing E."/>
            <person name="Shahan R."/>
            <person name="Soriano D."/>
            <person name="Stewart S."/>
            <person name="VanMol K."/>
            <person name="Walker R."/>
            <person name="Walters P."/>
            <person name="Elshahed M.S."/>
            <person name="Youssef N.H."/>
        </authorList>
    </citation>
    <scope>NUCLEOTIDE SEQUENCE</scope>
    <source>
        <strain evidence="7">Zod_Metabat.24</strain>
    </source>
</reference>
<dbReference type="GO" id="GO:0016020">
    <property type="term" value="C:membrane"/>
    <property type="evidence" value="ECO:0007669"/>
    <property type="project" value="UniProtKB-SubCell"/>
</dbReference>
<dbReference type="PANTHER" id="PTHR43021">
    <property type="entry name" value="NA(+)/H(+) ANTIPORTER-RELATED"/>
    <property type="match status" value="1"/>
</dbReference>
<dbReference type="GO" id="GO:1902600">
    <property type="term" value="P:proton transmembrane transport"/>
    <property type="evidence" value="ECO:0007669"/>
    <property type="project" value="InterPro"/>
</dbReference>
<dbReference type="EMBL" id="JAFGIX010000063">
    <property type="protein sequence ID" value="MBN1574015.1"/>
    <property type="molecule type" value="Genomic_DNA"/>
</dbReference>
<keyword evidence="2 5" id="KW-0812">Transmembrane</keyword>
<keyword evidence="4 5" id="KW-0472">Membrane</keyword>
<evidence type="ECO:0000256" key="2">
    <source>
        <dbReference type="ARBA" id="ARBA00022692"/>
    </source>
</evidence>
<evidence type="ECO:0000256" key="5">
    <source>
        <dbReference type="SAM" id="Phobius"/>
    </source>
</evidence>
<evidence type="ECO:0000256" key="1">
    <source>
        <dbReference type="ARBA" id="ARBA00004141"/>
    </source>
</evidence>
<feature type="domain" description="Cation/H+ exchanger transmembrane" evidence="6">
    <location>
        <begin position="37"/>
        <end position="383"/>
    </location>
</feature>
<feature type="transmembrane region" description="Helical" evidence="5">
    <location>
        <begin position="237"/>
        <end position="270"/>
    </location>
</feature>
<evidence type="ECO:0000256" key="4">
    <source>
        <dbReference type="ARBA" id="ARBA00023136"/>
    </source>
</evidence>
<feature type="transmembrane region" description="Helical" evidence="5">
    <location>
        <begin position="372"/>
        <end position="397"/>
    </location>
</feature>
<dbReference type="GO" id="GO:0015297">
    <property type="term" value="F:antiporter activity"/>
    <property type="evidence" value="ECO:0007669"/>
    <property type="project" value="InterPro"/>
</dbReference>
<comment type="caution">
    <text evidence="7">The sequence shown here is derived from an EMBL/GenBank/DDBJ whole genome shotgun (WGS) entry which is preliminary data.</text>
</comment>
<reference evidence="7" key="2">
    <citation type="submission" date="2021-01" db="EMBL/GenBank/DDBJ databases">
        <authorList>
            <person name="Hahn C.R."/>
            <person name="Youssef N.H."/>
            <person name="Elshahed M."/>
        </authorList>
    </citation>
    <scope>NUCLEOTIDE SEQUENCE</scope>
    <source>
        <strain evidence="7">Zod_Metabat.24</strain>
    </source>
</reference>